<proteinExistence type="predicted"/>
<evidence type="ECO:0000256" key="3">
    <source>
        <dbReference type="ARBA" id="ARBA00023163"/>
    </source>
</evidence>
<dbReference type="eggNOG" id="COG2186">
    <property type="taxonomic scope" value="Bacteria"/>
</dbReference>
<sequence>MLIEGEMAYLAAERWAPDDMARLETALANMSREEDELGTVDEDLAFRAAIVAASHNKMGIAVYASKMPSIRIGMNMQRGVYKLLPKSRKPQGLKEHRAILDLIRDRKAAEVRDAIYNHISYFHSDLRRYG</sequence>
<keyword evidence="2 5" id="KW-0238">DNA-binding</keyword>
<dbReference type="RefSeq" id="WP_161782001.1">
    <property type="nucleotide sequence ID" value="NZ_JMQM01000001.1"/>
</dbReference>
<dbReference type="Pfam" id="PF07729">
    <property type="entry name" value="FCD"/>
    <property type="match status" value="1"/>
</dbReference>
<evidence type="ECO:0000256" key="2">
    <source>
        <dbReference type="ARBA" id="ARBA00023125"/>
    </source>
</evidence>
<reference evidence="5 6" key="1">
    <citation type="submission" date="2014-05" db="EMBL/GenBank/DDBJ databases">
        <title>Draft Genome Sequence of Nitratireductor basaltis Strain UMTGB225, A Marine Bacterium Isolated from Green Barrel Tunicate.</title>
        <authorList>
            <person name="Gan H.Y."/>
        </authorList>
    </citation>
    <scope>NUCLEOTIDE SEQUENCE [LARGE SCALE GENOMIC DNA]</scope>
    <source>
        <strain evidence="5 6">UMTGB225</strain>
    </source>
</reference>
<dbReference type="OrthoDB" id="9028214at2"/>
<dbReference type="PANTHER" id="PTHR43537">
    <property type="entry name" value="TRANSCRIPTIONAL REGULATOR, GNTR FAMILY"/>
    <property type="match status" value="1"/>
</dbReference>
<dbReference type="SUPFAM" id="SSF48008">
    <property type="entry name" value="GntR ligand-binding domain-like"/>
    <property type="match status" value="1"/>
</dbReference>
<gene>
    <name evidence="5" type="ORF">EL18_02509</name>
</gene>
<dbReference type="InterPro" id="IPR011711">
    <property type="entry name" value="GntR_C"/>
</dbReference>
<evidence type="ECO:0000313" key="6">
    <source>
        <dbReference type="Proteomes" id="UP000053675"/>
    </source>
</evidence>
<keyword evidence="1" id="KW-0805">Transcription regulation</keyword>
<feature type="domain" description="GntR C-terminal" evidence="4">
    <location>
        <begin position="1"/>
        <end position="121"/>
    </location>
</feature>
<dbReference type="SMART" id="SM00895">
    <property type="entry name" value="FCD"/>
    <property type="match status" value="1"/>
</dbReference>
<comment type="caution">
    <text evidence="5">The sequence shown here is derived from an EMBL/GenBank/DDBJ whole genome shotgun (WGS) entry which is preliminary data.</text>
</comment>
<dbReference type="GO" id="GO:0003677">
    <property type="term" value="F:DNA binding"/>
    <property type="evidence" value="ECO:0007669"/>
    <property type="project" value="UniProtKB-KW"/>
</dbReference>
<keyword evidence="6" id="KW-1185">Reference proteome</keyword>
<dbReference type="Proteomes" id="UP000053675">
    <property type="component" value="Unassembled WGS sequence"/>
</dbReference>
<keyword evidence="3" id="KW-0804">Transcription</keyword>
<accession>A0A084UES5</accession>
<dbReference type="PANTHER" id="PTHR43537:SF5">
    <property type="entry name" value="UXU OPERON TRANSCRIPTIONAL REGULATOR"/>
    <property type="match status" value="1"/>
</dbReference>
<dbReference type="Gene3D" id="1.20.120.530">
    <property type="entry name" value="GntR ligand-binding domain-like"/>
    <property type="match status" value="1"/>
</dbReference>
<evidence type="ECO:0000256" key="1">
    <source>
        <dbReference type="ARBA" id="ARBA00023015"/>
    </source>
</evidence>
<name>A0A084UES5_9HYPH</name>
<evidence type="ECO:0000313" key="5">
    <source>
        <dbReference type="EMBL" id="KFB11461.1"/>
    </source>
</evidence>
<dbReference type="EMBL" id="JMQM01000001">
    <property type="protein sequence ID" value="KFB11461.1"/>
    <property type="molecule type" value="Genomic_DNA"/>
</dbReference>
<dbReference type="AlphaFoldDB" id="A0A084UES5"/>
<dbReference type="InterPro" id="IPR008920">
    <property type="entry name" value="TF_FadR/GntR_C"/>
</dbReference>
<evidence type="ECO:0000259" key="4">
    <source>
        <dbReference type="SMART" id="SM00895"/>
    </source>
</evidence>
<protein>
    <submittedName>
        <fullName evidence="5">DNA-binding transcriptional repressor LldR</fullName>
    </submittedName>
</protein>
<organism evidence="5 6">
    <name type="scientific">Nitratireductor basaltis</name>
    <dbReference type="NCBI Taxonomy" id="472175"/>
    <lineage>
        <taxon>Bacteria</taxon>
        <taxon>Pseudomonadati</taxon>
        <taxon>Pseudomonadota</taxon>
        <taxon>Alphaproteobacteria</taxon>
        <taxon>Hyphomicrobiales</taxon>
        <taxon>Phyllobacteriaceae</taxon>
        <taxon>Nitratireductor</taxon>
    </lineage>
</organism>